<dbReference type="GO" id="GO:0004722">
    <property type="term" value="F:protein serine/threonine phosphatase activity"/>
    <property type="evidence" value="ECO:0007669"/>
    <property type="project" value="UniProtKB-EC"/>
</dbReference>
<dbReference type="InterPro" id="IPR000222">
    <property type="entry name" value="PP2C_BS"/>
</dbReference>
<evidence type="ECO:0000256" key="7">
    <source>
        <dbReference type="ARBA" id="ARBA00022912"/>
    </source>
</evidence>
<evidence type="ECO:0000313" key="12">
    <source>
        <dbReference type="EMBL" id="CAC5412884.1"/>
    </source>
</evidence>
<keyword evidence="8" id="KW-0464">Manganese</keyword>
<feature type="compositionally biased region" description="Basic and acidic residues" evidence="10">
    <location>
        <begin position="667"/>
        <end position="687"/>
    </location>
</feature>
<evidence type="ECO:0000256" key="2">
    <source>
        <dbReference type="ARBA" id="ARBA00006702"/>
    </source>
</evidence>
<dbReference type="PANTHER" id="PTHR13832">
    <property type="entry name" value="PROTEIN PHOSPHATASE 2C"/>
    <property type="match status" value="1"/>
</dbReference>
<evidence type="ECO:0000256" key="1">
    <source>
        <dbReference type="ARBA" id="ARBA00001936"/>
    </source>
</evidence>
<feature type="compositionally biased region" description="Basic and acidic residues" evidence="10">
    <location>
        <begin position="200"/>
        <end position="225"/>
    </location>
</feature>
<dbReference type="GO" id="GO:0046872">
    <property type="term" value="F:metal ion binding"/>
    <property type="evidence" value="ECO:0007669"/>
    <property type="project" value="UniProtKB-KW"/>
</dbReference>
<dbReference type="EC" id="3.1.3.16" evidence="3"/>
<feature type="compositionally biased region" description="Low complexity" evidence="10">
    <location>
        <begin position="229"/>
        <end position="273"/>
    </location>
</feature>
<dbReference type="AlphaFoldDB" id="A0A6J8DWC9"/>
<accession>A0A6J8DWC9</accession>
<evidence type="ECO:0000256" key="4">
    <source>
        <dbReference type="ARBA" id="ARBA00022723"/>
    </source>
</evidence>
<dbReference type="SUPFAM" id="SSF81606">
    <property type="entry name" value="PP2C-like"/>
    <property type="match status" value="2"/>
</dbReference>
<keyword evidence="13" id="KW-1185">Reference proteome</keyword>
<proteinExistence type="inferred from homology"/>
<feature type="domain" description="PPM-type phosphatase" evidence="11">
    <location>
        <begin position="23"/>
        <end position="656"/>
    </location>
</feature>
<organism evidence="12 13">
    <name type="scientific">Mytilus coruscus</name>
    <name type="common">Sea mussel</name>
    <dbReference type="NCBI Taxonomy" id="42192"/>
    <lineage>
        <taxon>Eukaryota</taxon>
        <taxon>Metazoa</taxon>
        <taxon>Spiralia</taxon>
        <taxon>Lophotrochozoa</taxon>
        <taxon>Mollusca</taxon>
        <taxon>Bivalvia</taxon>
        <taxon>Autobranchia</taxon>
        <taxon>Pteriomorphia</taxon>
        <taxon>Mytilida</taxon>
        <taxon>Mytiloidea</taxon>
        <taxon>Mytilidae</taxon>
        <taxon>Mytilinae</taxon>
        <taxon>Mytilus</taxon>
    </lineage>
</organism>
<dbReference type="InterPro" id="IPR036457">
    <property type="entry name" value="PPM-type-like_dom_sf"/>
</dbReference>
<keyword evidence="4" id="KW-0479">Metal-binding</keyword>
<dbReference type="CDD" id="cd00143">
    <property type="entry name" value="PP2Cc"/>
    <property type="match status" value="1"/>
</dbReference>
<dbReference type="SMART" id="SM00332">
    <property type="entry name" value="PP2Cc"/>
    <property type="match status" value="1"/>
</dbReference>
<evidence type="ECO:0000256" key="3">
    <source>
        <dbReference type="ARBA" id="ARBA00013081"/>
    </source>
</evidence>
<name>A0A6J8DWC9_MYTCO</name>
<evidence type="ECO:0000256" key="10">
    <source>
        <dbReference type="SAM" id="MobiDB-lite"/>
    </source>
</evidence>
<evidence type="ECO:0000256" key="5">
    <source>
        <dbReference type="ARBA" id="ARBA00022801"/>
    </source>
</evidence>
<evidence type="ECO:0000259" key="11">
    <source>
        <dbReference type="PROSITE" id="PS51746"/>
    </source>
</evidence>
<gene>
    <name evidence="12" type="ORF">MCOR_45853</name>
</gene>
<feature type="region of interest" description="Disordered" evidence="10">
    <location>
        <begin position="154"/>
        <end position="482"/>
    </location>
</feature>
<evidence type="ECO:0000256" key="6">
    <source>
        <dbReference type="ARBA" id="ARBA00022842"/>
    </source>
</evidence>
<dbReference type="PANTHER" id="PTHR13832:SF803">
    <property type="entry name" value="PROTEIN PHOSPHATASE 1G"/>
    <property type="match status" value="1"/>
</dbReference>
<evidence type="ECO:0000313" key="13">
    <source>
        <dbReference type="Proteomes" id="UP000507470"/>
    </source>
</evidence>
<protein>
    <recommendedName>
        <fullName evidence="3">protein-serine/threonine phosphatase</fullName>
        <ecNumber evidence="3">3.1.3.16</ecNumber>
    </recommendedName>
</protein>
<feature type="compositionally biased region" description="Polar residues" evidence="10">
    <location>
        <begin position="332"/>
        <end position="350"/>
    </location>
</feature>
<feature type="compositionally biased region" description="Polar residues" evidence="10">
    <location>
        <begin position="312"/>
        <end position="324"/>
    </location>
</feature>
<evidence type="ECO:0000256" key="9">
    <source>
        <dbReference type="RuleBase" id="RU003465"/>
    </source>
</evidence>
<dbReference type="Gene3D" id="3.60.40.10">
    <property type="entry name" value="PPM-type phosphatase domain"/>
    <property type="match status" value="2"/>
</dbReference>
<dbReference type="Proteomes" id="UP000507470">
    <property type="component" value="Unassembled WGS sequence"/>
</dbReference>
<sequence length="687" mass="74303">MGVYLSTPNTEKISSDETCQGFTYGASSMQGWRMAQEDAHNCLLEFDEHTALFAVYDGHGGAEVAQYCAANLPQYIKETKSYKEGKFSEALEEAFLGFDAILTTPKIVQELKVLAGVESDDEGDPAKSIKQQRTEAELLRQEADMPIEELMAKYESEDSAQPRTRILRKKTQVNSPVIKPKKLPFPQNASKQDIETNENSEVKLEDKISNGHAENENNINLEKESQMCSSLSTSTSSSLSSSVQQDVVSSSADNSSKSTNSSEDPSQSCSSSSQKEEATSSTVDGSSHKGLTRSKKTLKDLESSGVSSSDSTQTKETSSTGTKVNDSEISDGPSSSNITEAACGSSTITGGSDMADPVCGSSSHSSGGSAGSSIAGSVGGSGSSSGSFFIGEPAAGGSSSNKNESAGSSSGINDDEEEDDDEEMEDYEDEDLSVSDDDEEFEAASDEDEDEESDDDEEIEEEEEDSYMAERTPTEEPGSDSGSTAVLAMIKNKKLYVANAGDSRCILSRGGKAIDMSVDHKPEDECEKNRIEAAGGKVTEEGRVNGGLNLSRAIGDHFYKRNMEKSPREQMITALPDIETAVLQENDEFLVLACDGIWNYMTSQEVVDFVKEKMKEEENRKQLSLICEKLFDKCLAPNTLGDGTGCDNMTCIIVTFDQLWNNNKNKRPAEDNEEMSDKRRKTEELGT</sequence>
<reference evidence="12 13" key="1">
    <citation type="submission" date="2020-06" db="EMBL/GenBank/DDBJ databases">
        <authorList>
            <person name="Li R."/>
            <person name="Bekaert M."/>
        </authorList>
    </citation>
    <scope>NUCLEOTIDE SEQUENCE [LARGE SCALE GENOMIC DNA]</scope>
    <source>
        <strain evidence="13">wild</strain>
    </source>
</reference>
<keyword evidence="7 9" id="KW-0904">Protein phosphatase</keyword>
<dbReference type="InterPro" id="IPR015655">
    <property type="entry name" value="PP2C"/>
</dbReference>
<feature type="compositionally biased region" description="Low complexity" evidence="10">
    <location>
        <begin position="384"/>
        <end position="411"/>
    </location>
</feature>
<evidence type="ECO:0000256" key="8">
    <source>
        <dbReference type="ARBA" id="ARBA00023211"/>
    </source>
</evidence>
<comment type="similarity">
    <text evidence="2 9">Belongs to the PP2C family.</text>
</comment>
<feature type="compositionally biased region" description="Low complexity" evidence="10">
    <location>
        <begin position="360"/>
        <end position="376"/>
    </location>
</feature>
<dbReference type="PROSITE" id="PS51746">
    <property type="entry name" value="PPM_2"/>
    <property type="match status" value="1"/>
</dbReference>
<dbReference type="InterPro" id="IPR001932">
    <property type="entry name" value="PPM-type_phosphatase-like_dom"/>
</dbReference>
<dbReference type="Pfam" id="PF00481">
    <property type="entry name" value="PP2C"/>
    <property type="match status" value="2"/>
</dbReference>
<dbReference type="EMBL" id="CACVKT020008116">
    <property type="protein sequence ID" value="CAC5412884.1"/>
    <property type="molecule type" value="Genomic_DNA"/>
</dbReference>
<feature type="compositionally biased region" description="Acidic residues" evidence="10">
    <location>
        <begin position="413"/>
        <end position="467"/>
    </location>
</feature>
<keyword evidence="6" id="KW-0460">Magnesium</keyword>
<comment type="cofactor">
    <cofactor evidence="1">
        <name>Mn(2+)</name>
        <dbReference type="ChEBI" id="CHEBI:29035"/>
    </cofactor>
</comment>
<feature type="region of interest" description="Disordered" evidence="10">
    <location>
        <begin position="663"/>
        <end position="687"/>
    </location>
</feature>
<dbReference type="PROSITE" id="PS01032">
    <property type="entry name" value="PPM_1"/>
    <property type="match status" value="1"/>
</dbReference>
<keyword evidence="5 9" id="KW-0378">Hydrolase</keyword>
<dbReference type="OrthoDB" id="10264738at2759"/>